<dbReference type="PANTHER" id="PTHR30619">
    <property type="entry name" value="DNA INTERNALIZATION/COMPETENCE PROTEIN COMEC/REC2"/>
    <property type="match status" value="1"/>
</dbReference>
<evidence type="ECO:0000259" key="2">
    <source>
        <dbReference type="Pfam" id="PF00753"/>
    </source>
</evidence>
<dbReference type="InterPro" id="IPR036866">
    <property type="entry name" value="RibonucZ/Hydroxyglut_hydro"/>
</dbReference>
<dbReference type="Proteomes" id="UP000239250">
    <property type="component" value="Chromosome"/>
</dbReference>
<evidence type="ECO:0000313" key="4">
    <source>
        <dbReference type="Proteomes" id="UP000239250"/>
    </source>
</evidence>
<dbReference type="SUPFAM" id="SSF56281">
    <property type="entry name" value="Metallo-hydrolase/oxidoreductase"/>
    <property type="match status" value="1"/>
</dbReference>
<organism evidence="3 4">
    <name type="scientific">Williamsoniiplasma luminosum</name>
    <dbReference type="NCBI Taxonomy" id="214888"/>
    <lineage>
        <taxon>Bacteria</taxon>
        <taxon>Bacillati</taxon>
        <taxon>Mycoplasmatota</taxon>
        <taxon>Mollicutes</taxon>
        <taxon>Entomoplasmatales</taxon>
        <taxon>Williamsoniiplasma</taxon>
    </lineage>
</organism>
<dbReference type="RefSeq" id="WP_303662467.1">
    <property type="nucleotide sequence ID" value="NZ_CP027019.1"/>
</dbReference>
<feature type="transmembrane region" description="Helical" evidence="1">
    <location>
        <begin position="194"/>
        <end position="219"/>
    </location>
</feature>
<dbReference type="Gene3D" id="3.60.15.10">
    <property type="entry name" value="Ribonuclease Z/Hydroxyacylglutathione hydrolase-like"/>
    <property type="match status" value="2"/>
</dbReference>
<reference evidence="4" key="1">
    <citation type="submission" date="2018-02" db="EMBL/GenBank/DDBJ databases">
        <title>Firefly genomes illuminate parallel origins of bioluminescence in beetles.</title>
        <authorList>
            <person name="Fallon T.R."/>
            <person name="Lower S.E.S."/>
            <person name="Behringer M."/>
            <person name="Weng J.-K."/>
        </authorList>
    </citation>
    <scope>NUCLEOTIDE SEQUENCE [LARGE SCALE GENOMIC DNA]</scope>
</reference>
<feature type="transmembrane region" description="Helical" evidence="1">
    <location>
        <begin position="231"/>
        <end position="260"/>
    </location>
</feature>
<dbReference type="Pfam" id="PF00753">
    <property type="entry name" value="Lactamase_B"/>
    <property type="match status" value="1"/>
</dbReference>
<keyword evidence="1" id="KW-0812">Transmembrane</keyword>
<feature type="domain" description="Metallo-beta-lactamase" evidence="2">
    <location>
        <begin position="421"/>
        <end position="484"/>
    </location>
</feature>
<dbReference type="AlphaFoldDB" id="A0A2S0NJD5"/>
<sequence length="630" mass="74463">MVFVIVIIVYLLYFFILKSKFNLDYEFHQTNFQVVKTSQNYVIGEYNFNKFYIPMMDHKYIVGQTLRIDGVVQELKPTNNSYDFDFNKYLQNQNVFQAIKIKNIVSIEDNNLKYLINKFIYNNVHNELILKLVFQKNTELHEAKGELQKMSLAYLLNFSGINMYVFSFVINRIFFKFKINPQFKIPIHLCLIFYLWMIDFPLVTTRIIFGYIILNLFVITKISPHKTARNVLTLLSLVLVQPNFFSSNALPFLVVAMLFLNPIQNHIGWRKTIIQIIKPLLIFIPIQIFMDWRWNFTAPIQTIIIQPVISFLYLFSFLFWWIPNIEVVFTFLTNSFNSLVELLSKINLIWDFGQPPFLMLVAYYLAFYLWSKHMKIKTCWFIWIVVTLLFLFWTKIFLSNETLTMLNIGNGSSFVYINKWKNLVLIFDAGTGPGFNKSSMSDYLMKIGINHVDIAFISHNHDDHYNSLETIQSNLNVHEVIKNNTEQNYIEIKGVKIWLWHLNKMEDENDNSLVILVKAIEKNFLFVGDLTKKGEGEMLKNPTFTYLIQNTFIDLFQLGHHGSKTSSSEDFLLLVNPRMTWISAGLKNNHHFPDQVTIDKLNEFKLPYKITGKNNNWTFNLNKDIFYNWQ</sequence>
<evidence type="ECO:0000313" key="3">
    <source>
        <dbReference type="EMBL" id="AVP49124.1"/>
    </source>
</evidence>
<feature type="transmembrane region" description="Helical" evidence="1">
    <location>
        <begin position="272"/>
        <end position="290"/>
    </location>
</feature>
<feature type="transmembrane region" description="Helical" evidence="1">
    <location>
        <begin position="378"/>
        <end position="398"/>
    </location>
</feature>
<dbReference type="InterPro" id="IPR052159">
    <property type="entry name" value="Competence_DNA_uptake"/>
</dbReference>
<dbReference type="EMBL" id="CP027019">
    <property type="protein sequence ID" value="AVP49124.1"/>
    <property type="molecule type" value="Genomic_DNA"/>
</dbReference>
<proteinExistence type="predicted"/>
<gene>
    <name evidence="3" type="ORF">C5T88_00800</name>
</gene>
<evidence type="ECO:0000256" key="1">
    <source>
        <dbReference type="SAM" id="Phobius"/>
    </source>
</evidence>
<keyword evidence="1" id="KW-0472">Membrane</keyword>
<name>A0A2S0NJD5_9MOLU</name>
<protein>
    <recommendedName>
        <fullName evidence="2">Metallo-beta-lactamase domain-containing protein</fullName>
    </recommendedName>
</protein>
<dbReference type="InterPro" id="IPR001279">
    <property type="entry name" value="Metallo-B-lactamas"/>
</dbReference>
<dbReference type="PANTHER" id="PTHR30619:SF7">
    <property type="entry name" value="BETA-LACTAMASE DOMAIN PROTEIN"/>
    <property type="match status" value="1"/>
</dbReference>
<keyword evidence="1" id="KW-1133">Transmembrane helix</keyword>
<accession>A0A2S0NJD5</accession>
<feature type="transmembrane region" description="Helical" evidence="1">
    <location>
        <begin position="311"/>
        <end position="332"/>
    </location>
</feature>
<feature type="transmembrane region" description="Helical" evidence="1">
    <location>
        <begin position="152"/>
        <end position="174"/>
    </location>
</feature>
<feature type="transmembrane region" description="Helical" evidence="1">
    <location>
        <begin position="352"/>
        <end position="371"/>
    </location>
</feature>